<protein>
    <recommendedName>
        <fullName evidence="4">DUF6699 domain-containing protein</fullName>
    </recommendedName>
</protein>
<dbReference type="OrthoDB" id="3352225at2759"/>
<dbReference type="GO" id="GO:0004497">
    <property type="term" value="F:monooxygenase activity"/>
    <property type="evidence" value="ECO:0007669"/>
    <property type="project" value="InterPro"/>
</dbReference>
<feature type="domain" description="DUF6699" evidence="4">
    <location>
        <begin position="328"/>
        <end position="463"/>
    </location>
</feature>
<evidence type="ECO:0000313" key="6">
    <source>
        <dbReference type="Proteomes" id="UP000565441"/>
    </source>
</evidence>
<dbReference type="GO" id="GO:0005506">
    <property type="term" value="F:iron ion binding"/>
    <property type="evidence" value="ECO:0007669"/>
    <property type="project" value="InterPro"/>
</dbReference>
<evidence type="ECO:0000256" key="3">
    <source>
        <dbReference type="SAM" id="MobiDB-lite"/>
    </source>
</evidence>
<keyword evidence="6" id="KW-1185">Reference proteome</keyword>
<feature type="region of interest" description="Disordered" evidence="3">
    <location>
        <begin position="1"/>
        <end position="23"/>
    </location>
</feature>
<evidence type="ECO:0000256" key="2">
    <source>
        <dbReference type="SAM" id="Coils"/>
    </source>
</evidence>
<dbReference type="PANTHER" id="PTHR24291:SF175">
    <property type="entry name" value="CYTOCHROME P450"/>
    <property type="match status" value="1"/>
</dbReference>
<proteinExistence type="inferred from homology"/>
<gene>
    <name evidence="5" type="ORF">D9615_002007</name>
</gene>
<dbReference type="Gene3D" id="1.10.630.10">
    <property type="entry name" value="Cytochrome P450"/>
    <property type="match status" value="1"/>
</dbReference>
<dbReference type="Proteomes" id="UP000565441">
    <property type="component" value="Unassembled WGS sequence"/>
</dbReference>
<dbReference type="InterPro" id="IPR001128">
    <property type="entry name" value="Cyt_P450"/>
</dbReference>
<name>A0A8H5M9Y8_9AGAR</name>
<comment type="caution">
    <text evidence="5">The sequence shown here is derived from an EMBL/GenBank/DDBJ whole genome shotgun (WGS) entry which is preliminary data.</text>
</comment>
<accession>A0A8H5M9Y8</accession>
<dbReference type="InterPro" id="IPR050196">
    <property type="entry name" value="Cytochrome_P450_Monoox"/>
</dbReference>
<feature type="region of interest" description="Disordered" evidence="3">
    <location>
        <begin position="106"/>
        <end position="161"/>
    </location>
</feature>
<dbReference type="GO" id="GO:0020037">
    <property type="term" value="F:heme binding"/>
    <property type="evidence" value="ECO:0007669"/>
    <property type="project" value="InterPro"/>
</dbReference>
<keyword evidence="2" id="KW-0175">Coiled coil</keyword>
<organism evidence="5 6">
    <name type="scientific">Tricholomella constricta</name>
    <dbReference type="NCBI Taxonomy" id="117010"/>
    <lineage>
        <taxon>Eukaryota</taxon>
        <taxon>Fungi</taxon>
        <taxon>Dikarya</taxon>
        <taxon>Basidiomycota</taxon>
        <taxon>Agaricomycotina</taxon>
        <taxon>Agaricomycetes</taxon>
        <taxon>Agaricomycetidae</taxon>
        <taxon>Agaricales</taxon>
        <taxon>Tricholomatineae</taxon>
        <taxon>Lyophyllaceae</taxon>
        <taxon>Tricholomella</taxon>
    </lineage>
</organism>
<dbReference type="Pfam" id="PF00067">
    <property type="entry name" value="p450"/>
    <property type="match status" value="1"/>
</dbReference>
<dbReference type="PRINTS" id="PR00385">
    <property type="entry name" value="P450"/>
</dbReference>
<dbReference type="GO" id="GO:0016705">
    <property type="term" value="F:oxidoreductase activity, acting on paired donors, with incorporation or reduction of molecular oxygen"/>
    <property type="evidence" value="ECO:0007669"/>
    <property type="project" value="InterPro"/>
</dbReference>
<dbReference type="InterPro" id="IPR036396">
    <property type="entry name" value="Cyt_P450_sf"/>
</dbReference>
<sequence>MAQAFSPFIPRIPTPRGGAADAPAAAPVIPDPPGAPVGWASTRQSAGGYPNYPTSPYTPGFIPNIQPHTPASGIDPFLPPVPGAYYPIIGPPTRAQFESRILPNGFSADYTGYPPPTPHSAPQSVHPQAPLTLQPHTPHQHTPHTAPPTMHPNTPYYGPPSAPLPHLMAGWPGPLGPQYPQSANPYGAFPGAFPHQGFPQQGFHPQGFPQPAFPGWGPHATPAGPPMLNFDGWGGQTPGSAGPTPGWPTQAGMVPPPHNQPRGPPQIPEYIHTGRSSAHVGDRVDPFMAGGHYGPVLEPFLSKVVDAKPKLNPLLEPLPDNGAERPHLRWNMLFESNDCQRSTDASHISWSAGRDEPATYPRLTSLNIVSEAFPWLVEVVAENADIGVTCGEVIDALSDSFQQLTPKGDYEALGPQKRTIVGEAYHYNRSRMPGVPGGRLKQGMRRLDFLGKDTVFGGIYHDERTLHKVLGAVLPCTFVLKCVRRYALTAEEIHEHEERQRAKEAEDRRKQEEDDITRLYTVDTEALNHVLMNTNIYQKPEAARYSLSRIAGAGVIVVEGDKHKQQRKVMNPAFGPSQIRELTEIFVAKSLQLRDIWAADSANQGFNYRFDALNEGPKHNELNAAYATLFHAGTRVSLLPMIKAWFPFFRFLRTERDAEAEKSQKTLTRIGNELLRESKASIHDKRAWKARDLLSLMVQSNIATDLPEHLHMLDRTFWTVGLLSRLVTQSWSDQWILSEVPTFLVAGHETTSTGTTWALYALTQNKSIQDRLRKELLTVDTDNPTMDQLNALPYLDMVVRETMRLHAPVPFTIREATKDDITPLNKPFTDRKGVVHDVIKARKGQAVHIPILAMNHNTSIWGEDVRTPRFSDLSAGKRSQRLRTVFLACGATCSPSLAGPRACIRYRFSLVEMKALLFTLVRAFEFDLAVPAKDIIMKKMVVQRPALASEPKAGDQLPLLIRPVICSS</sequence>
<evidence type="ECO:0000313" key="5">
    <source>
        <dbReference type="EMBL" id="KAF5386765.1"/>
    </source>
</evidence>
<comment type="similarity">
    <text evidence="1">Belongs to the cytochrome P450 family.</text>
</comment>
<evidence type="ECO:0000256" key="1">
    <source>
        <dbReference type="ARBA" id="ARBA00010617"/>
    </source>
</evidence>
<dbReference type="SUPFAM" id="SSF48264">
    <property type="entry name" value="Cytochrome P450"/>
    <property type="match status" value="1"/>
</dbReference>
<dbReference type="Pfam" id="PF20415">
    <property type="entry name" value="DUF6699"/>
    <property type="match status" value="1"/>
</dbReference>
<dbReference type="EMBL" id="JAACJP010000002">
    <property type="protein sequence ID" value="KAF5386765.1"/>
    <property type="molecule type" value="Genomic_DNA"/>
</dbReference>
<dbReference type="InterPro" id="IPR046522">
    <property type="entry name" value="DUF6699"/>
</dbReference>
<dbReference type="AlphaFoldDB" id="A0A8H5M9Y8"/>
<reference evidence="5 6" key="1">
    <citation type="journal article" date="2020" name="ISME J.">
        <title>Uncovering the hidden diversity of litter-decomposition mechanisms in mushroom-forming fungi.</title>
        <authorList>
            <person name="Floudas D."/>
            <person name="Bentzer J."/>
            <person name="Ahren D."/>
            <person name="Johansson T."/>
            <person name="Persson P."/>
            <person name="Tunlid A."/>
        </authorList>
    </citation>
    <scope>NUCLEOTIDE SEQUENCE [LARGE SCALE GENOMIC DNA]</scope>
    <source>
        <strain evidence="5 6">CBS 661.87</strain>
    </source>
</reference>
<dbReference type="PANTHER" id="PTHR24291">
    <property type="entry name" value="CYTOCHROME P450 FAMILY 4"/>
    <property type="match status" value="1"/>
</dbReference>
<evidence type="ECO:0000259" key="4">
    <source>
        <dbReference type="Pfam" id="PF20415"/>
    </source>
</evidence>
<feature type="coiled-coil region" evidence="2">
    <location>
        <begin position="494"/>
        <end position="522"/>
    </location>
</feature>